<feature type="transmembrane region" description="Helical" evidence="2">
    <location>
        <begin position="410"/>
        <end position="430"/>
    </location>
</feature>
<dbReference type="InterPro" id="IPR026505">
    <property type="entry name" value="Solute_c_fam_35_mem_F3/F4"/>
</dbReference>
<dbReference type="InterPro" id="IPR000620">
    <property type="entry name" value="EamA_dom"/>
</dbReference>
<evidence type="ECO:0000259" key="3">
    <source>
        <dbReference type="Pfam" id="PF00892"/>
    </source>
</evidence>
<keyword evidence="2" id="KW-0472">Membrane</keyword>
<protein>
    <recommendedName>
        <fullName evidence="3">EamA domain-containing protein</fullName>
    </recommendedName>
</protein>
<keyword evidence="2" id="KW-1133">Transmembrane helix</keyword>
<proteinExistence type="predicted"/>
<keyword evidence="2" id="KW-0812">Transmembrane</keyword>
<feature type="transmembrane region" description="Helical" evidence="2">
    <location>
        <begin position="436"/>
        <end position="456"/>
    </location>
</feature>
<evidence type="ECO:0000256" key="1">
    <source>
        <dbReference type="SAM" id="MobiDB-lite"/>
    </source>
</evidence>
<evidence type="ECO:0000313" key="4">
    <source>
        <dbReference type="EMBL" id="ORY73694.1"/>
    </source>
</evidence>
<dbReference type="EMBL" id="MCFI01000033">
    <property type="protein sequence ID" value="ORY73694.1"/>
    <property type="molecule type" value="Genomic_DNA"/>
</dbReference>
<feature type="transmembrane region" description="Helical" evidence="2">
    <location>
        <begin position="118"/>
        <end position="137"/>
    </location>
</feature>
<dbReference type="Proteomes" id="UP000193685">
    <property type="component" value="Unassembled WGS sequence"/>
</dbReference>
<dbReference type="GeneID" id="63786890"/>
<evidence type="ECO:0000313" key="5">
    <source>
        <dbReference type="Proteomes" id="UP000193685"/>
    </source>
</evidence>
<feature type="domain" description="EamA" evidence="3">
    <location>
        <begin position="219"/>
        <end position="289"/>
    </location>
</feature>
<dbReference type="PANTHER" id="PTHR19346">
    <property type="entry name" value="SUGAR PHOSPHATE TRANSPORTER DOMAIN-CONTAINING PROTEIN"/>
    <property type="match status" value="1"/>
</dbReference>
<feature type="region of interest" description="Disordered" evidence="1">
    <location>
        <begin position="466"/>
        <end position="490"/>
    </location>
</feature>
<feature type="transmembrane region" description="Helical" evidence="2">
    <location>
        <begin position="343"/>
        <end position="362"/>
    </location>
</feature>
<evidence type="ECO:0000256" key="2">
    <source>
        <dbReference type="SAM" id="Phobius"/>
    </source>
</evidence>
<dbReference type="RefSeq" id="XP_040721874.1">
    <property type="nucleotide sequence ID" value="XM_040870291.1"/>
</dbReference>
<dbReference type="GO" id="GO:0016020">
    <property type="term" value="C:membrane"/>
    <property type="evidence" value="ECO:0007669"/>
    <property type="project" value="InterPro"/>
</dbReference>
<dbReference type="Pfam" id="PF00892">
    <property type="entry name" value="EamA"/>
    <property type="match status" value="1"/>
</dbReference>
<dbReference type="OMA" id="AVYIQHQ"/>
<dbReference type="OrthoDB" id="10062838at2759"/>
<feature type="transmembrane region" description="Helical" evidence="2">
    <location>
        <begin position="249"/>
        <end position="266"/>
    </location>
</feature>
<keyword evidence="5" id="KW-1185">Reference proteome</keyword>
<comment type="caution">
    <text evidence="4">The sequence shown here is derived from an EMBL/GenBank/DDBJ whole genome shotgun (WGS) entry which is preliminary data.</text>
</comment>
<feature type="compositionally biased region" description="Acidic residues" evidence="1">
    <location>
        <begin position="466"/>
        <end position="483"/>
    </location>
</feature>
<feature type="transmembrane region" description="Helical" evidence="2">
    <location>
        <begin position="275"/>
        <end position="291"/>
    </location>
</feature>
<accession>A0A1Y2EQX7</accession>
<feature type="transmembrane region" description="Helical" evidence="2">
    <location>
        <begin position="306"/>
        <end position="322"/>
    </location>
</feature>
<dbReference type="AlphaFoldDB" id="A0A1Y2EQX7"/>
<feature type="transmembrane region" description="Helical" evidence="2">
    <location>
        <begin position="157"/>
        <end position="175"/>
    </location>
</feature>
<feature type="region of interest" description="Disordered" evidence="1">
    <location>
        <begin position="77"/>
        <end position="96"/>
    </location>
</feature>
<sequence length="490" mass="53056">MSKVGRGNGERRVDVGAKVTESIEADDAQPLDHHRSFSSPNSIRPAAIGTCSRLLVSLRFMSEQNLNRMSSRAALLSSADQEDEAHETAANARRRTQSQATFRSFATVKSSADASRSAYLYAIGIALPISLVCFTIQTELAQYIQAKLHYEKPYFMLYVTHSSWWLNGVGMWVWLRLRQPGTSTTVVTKRMLSDISDTARAVMAKSGAGDRSMILHMSAVITICGLCLTVAATTWYLAVNMTTASDLSAIYNSSAFFAYAFSIPLLKERVRLDKLIAVGLSVLGVLVIAYGDSDPSDDTANSSRRTLGNLIISIGAVLYGLYEVLYKKLGCPPDQYEPGKSIIFANAMATALGLFTLTIMWIPIPLLHIIGWERFEAPPAAAVWALIASVAANFIYSSCLLAMISLTSPVLASVASLLSIFMVAIVDTFITGKPLSLAAIAGGVLIGVAFGILCWASYSSLEDEESTDLEDGDVFEVSDDESDQERGSRV</sequence>
<dbReference type="PANTHER" id="PTHR19346:SF4">
    <property type="entry name" value="SUGAR PHOSPHATE TRANSPORTER DOMAIN-CONTAINING PROTEIN"/>
    <property type="match status" value="1"/>
</dbReference>
<dbReference type="STRING" id="56484.A0A1Y2EQX7"/>
<dbReference type="SUPFAM" id="SSF103481">
    <property type="entry name" value="Multidrug resistance efflux transporter EmrE"/>
    <property type="match status" value="2"/>
</dbReference>
<feature type="transmembrane region" description="Helical" evidence="2">
    <location>
        <begin position="213"/>
        <end position="237"/>
    </location>
</feature>
<gene>
    <name evidence="4" type="ORF">BCR37DRAFT_384740</name>
</gene>
<organism evidence="4 5">
    <name type="scientific">Protomyces lactucae-debilis</name>
    <dbReference type="NCBI Taxonomy" id="2754530"/>
    <lineage>
        <taxon>Eukaryota</taxon>
        <taxon>Fungi</taxon>
        <taxon>Dikarya</taxon>
        <taxon>Ascomycota</taxon>
        <taxon>Taphrinomycotina</taxon>
        <taxon>Taphrinomycetes</taxon>
        <taxon>Taphrinales</taxon>
        <taxon>Protomycetaceae</taxon>
        <taxon>Protomyces</taxon>
    </lineage>
</organism>
<reference evidence="4 5" key="1">
    <citation type="submission" date="2016-07" db="EMBL/GenBank/DDBJ databases">
        <title>Pervasive Adenine N6-methylation of Active Genes in Fungi.</title>
        <authorList>
            <consortium name="DOE Joint Genome Institute"/>
            <person name="Mondo S.J."/>
            <person name="Dannebaum R.O."/>
            <person name="Kuo R.C."/>
            <person name="Labutti K."/>
            <person name="Haridas S."/>
            <person name="Kuo A."/>
            <person name="Salamov A."/>
            <person name="Ahrendt S.R."/>
            <person name="Lipzen A."/>
            <person name="Sullivan W."/>
            <person name="Andreopoulos W.B."/>
            <person name="Clum A."/>
            <person name="Lindquist E."/>
            <person name="Daum C."/>
            <person name="Ramamoorthy G.K."/>
            <person name="Gryganskyi A."/>
            <person name="Culley D."/>
            <person name="Magnuson J.K."/>
            <person name="James T.Y."/>
            <person name="O'Malley M.A."/>
            <person name="Stajich J.E."/>
            <person name="Spatafora J.W."/>
            <person name="Visel A."/>
            <person name="Grigoriev I.V."/>
        </authorList>
    </citation>
    <scope>NUCLEOTIDE SEQUENCE [LARGE SCALE GENOMIC DNA]</scope>
    <source>
        <strain evidence="4 5">12-1054</strain>
    </source>
</reference>
<dbReference type="InterPro" id="IPR037185">
    <property type="entry name" value="EmrE-like"/>
</dbReference>
<name>A0A1Y2EQX7_PROLT</name>
<feature type="transmembrane region" description="Helical" evidence="2">
    <location>
        <begin position="382"/>
        <end position="403"/>
    </location>
</feature>